<organism evidence="3 4">
    <name type="scientific">Urbifossiella limnaea</name>
    <dbReference type="NCBI Taxonomy" id="2528023"/>
    <lineage>
        <taxon>Bacteria</taxon>
        <taxon>Pseudomonadati</taxon>
        <taxon>Planctomycetota</taxon>
        <taxon>Planctomycetia</taxon>
        <taxon>Gemmatales</taxon>
        <taxon>Gemmataceae</taxon>
        <taxon>Urbifossiella</taxon>
    </lineage>
</organism>
<evidence type="ECO:0000256" key="2">
    <source>
        <dbReference type="SAM" id="Phobius"/>
    </source>
</evidence>
<dbReference type="OrthoDB" id="5747753at2"/>
<feature type="transmembrane region" description="Helical" evidence="2">
    <location>
        <begin position="522"/>
        <end position="540"/>
    </location>
</feature>
<accession>A0A517XPC0</accession>
<feature type="region of interest" description="Disordered" evidence="1">
    <location>
        <begin position="1095"/>
        <end position="1116"/>
    </location>
</feature>
<gene>
    <name evidence="3" type="ORF">ETAA1_12680</name>
</gene>
<feature type="transmembrane region" description="Helical" evidence="2">
    <location>
        <begin position="773"/>
        <end position="794"/>
    </location>
</feature>
<evidence type="ECO:0000256" key="1">
    <source>
        <dbReference type="SAM" id="MobiDB-lite"/>
    </source>
</evidence>
<feature type="transmembrane region" description="Helical" evidence="2">
    <location>
        <begin position="567"/>
        <end position="587"/>
    </location>
</feature>
<reference evidence="3 4" key="1">
    <citation type="submission" date="2019-02" db="EMBL/GenBank/DDBJ databases">
        <title>Deep-cultivation of Planctomycetes and their phenomic and genomic characterization uncovers novel biology.</title>
        <authorList>
            <person name="Wiegand S."/>
            <person name="Jogler M."/>
            <person name="Boedeker C."/>
            <person name="Pinto D."/>
            <person name="Vollmers J."/>
            <person name="Rivas-Marin E."/>
            <person name="Kohn T."/>
            <person name="Peeters S.H."/>
            <person name="Heuer A."/>
            <person name="Rast P."/>
            <person name="Oberbeckmann S."/>
            <person name="Bunk B."/>
            <person name="Jeske O."/>
            <person name="Meyerdierks A."/>
            <person name="Storesund J.E."/>
            <person name="Kallscheuer N."/>
            <person name="Luecker S."/>
            <person name="Lage O.M."/>
            <person name="Pohl T."/>
            <person name="Merkel B.J."/>
            <person name="Hornburger P."/>
            <person name="Mueller R.-W."/>
            <person name="Bruemmer F."/>
            <person name="Labrenz M."/>
            <person name="Spormann A.M."/>
            <person name="Op den Camp H."/>
            <person name="Overmann J."/>
            <person name="Amann R."/>
            <person name="Jetten M.S.M."/>
            <person name="Mascher T."/>
            <person name="Medema M.H."/>
            <person name="Devos D.P."/>
            <person name="Kaster A.-K."/>
            <person name="Ovreas L."/>
            <person name="Rohde M."/>
            <person name="Galperin M.Y."/>
            <person name="Jogler C."/>
        </authorList>
    </citation>
    <scope>NUCLEOTIDE SEQUENCE [LARGE SCALE GENOMIC DNA]</scope>
    <source>
        <strain evidence="3 4">ETA_A1</strain>
    </source>
</reference>
<keyword evidence="2" id="KW-0812">Transmembrane</keyword>
<keyword evidence="4" id="KW-1185">Reference proteome</keyword>
<dbReference type="AlphaFoldDB" id="A0A517XPC0"/>
<sequence length="1116" mass="123188">MRLDELGRILRDTDPAAVLVDPPVLARVAQAEAGIGWAFWAVPHDHCWVVDRQALFRHVARDELLLPPDYALPEAVLLLARPSNAELEGPPGDLLSRYWRLLFHAAAHRELNRTLAGVGPAALRERVERVGPAAFEEARNVLVQDNLLAPKADDKAAYAEFAAVFLEMRLFNPALVAVNFPSLPPAAAVEGVLAADVDAPRLFAATRPAGAPTPAPKSDDQADESYDFYYRLRRQATRAAALGDTVAAAISHTRAARVAPGNLTASAQDSARNDIYALVRRMELALGVTDDEAVGWKAVLPRLLDKADQGNRTVEAALLHDLQRACREHELPTYALDAVEYALSAGRTKLRRELKGQPYVRVPAHLRLAARRLAAARLTDADRQALGSLIQGAVARAETRLREQFRPILATALKDAGLQPSTVPEQAALAKTVEELLDRVSATGFLGFADVRDAIARGQMKLPDLGGANEYVRGDPLLRLDSRLAAELDGVYRRAELYTRGLEQLTAIGFGTETGRRLTRNVFLPFGAAFLVAQFVWLMVFEYGPHPSGPEGEQAGTFLGGWNQQTWFHLSWLGLGVFFLLVVRSAAVRRVLHAVGRKLYRAARFVFWEVPYRLWASPWVQRLIDSVPVQFLWNFVVKPAALTGVLVAAFQPYLWDAGGAPQALTFLASVLVVNTRPGRVAGELLLEAARRLIDVARSLPALLHWINDFFRDFVDFLEWVLARVEDWLRLRGDGGRVAVAVRAVAGVLWMPVEFLIRFYTVVLIEPMINPLKLPLSILFAKFVYPLLAILGLFTLSPLGSPLVEKLTPAVPYPVAWLLVVGTFYLLPDAFTFLFWEMRENWRLYRANRPTGLRPVSVGPGGETVKGLLHIGFHSGTVPRLFARLRAAEREAARTDVWQEVRQHRASLRDVEEAVRRFVARDFLAVLNNPQSGWTGPVLSVGEVNLGTNRIRLEVVPQDGTPAWLEWEDRSGWLVAGWANPGFLTGLPDDQAGALANALGYLFKRAGVDVVREEVRAALPKDAAHFDVGPAGLLVWYGAREGEPVIYDLGDPGTKLRPLTARRRAASGEFLDADRVAFGRRPLTWSQWTGVWPATPGAAPTERDLALLPPRPRPPLP</sequence>
<evidence type="ECO:0000313" key="3">
    <source>
        <dbReference type="EMBL" id="QDU19361.1"/>
    </source>
</evidence>
<protein>
    <submittedName>
        <fullName evidence="3">Uncharacterized protein</fullName>
    </submittedName>
</protein>
<keyword evidence="2" id="KW-0472">Membrane</keyword>
<dbReference type="Proteomes" id="UP000319576">
    <property type="component" value="Chromosome"/>
</dbReference>
<name>A0A517XPC0_9BACT</name>
<evidence type="ECO:0000313" key="4">
    <source>
        <dbReference type="Proteomes" id="UP000319576"/>
    </source>
</evidence>
<feature type="transmembrane region" description="Helical" evidence="2">
    <location>
        <begin position="814"/>
        <end position="835"/>
    </location>
</feature>
<dbReference type="KEGG" id="uli:ETAA1_12680"/>
<proteinExistence type="predicted"/>
<keyword evidence="2" id="KW-1133">Transmembrane helix</keyword>
<dbReference type="RefSeq" id="WP_145235302.1">
    <property type="nucleotide sequence ID" value="NZ_CP036273.1"/>
</dbReference>
<dbReference type="EMBL" id="CP036273">
    <property type="protein sequence ID" value="QDU19361.1"/>
    <property type="molecule type" value="Genomic_DNA"/>
</dbReference>